<dbReference type="AlphaFoldDB" id="A0A382BG73"/>
<protein>
    <recommendedName>
        <fullName evidence="2">Peptidase S9 prolyl oligopeptidase catalytic domain-containing protein</fullName>
    </recommendedName>
</protein>
<dbReference type="EMBL" id="UINC01029568">
    <property type="protein sequence ID" value="SVB12501.1"/>
    <property type="molecule type" value="Genomic_DNA"/>
</dbReference>
<dbReference type="Pfam" id="PF00326">
    <property type="entry name" value="Peptidase_S9"/>
    <property type="match status" value="1"/>
</dbReference>
<dbReference type="PANTHER" id="PTHR42776:SF28">
    <property type="entry name" value="GLUTAMYL ENDOPEPTIDASE, CHLOROPLASTIC-RELATED"/>
    <property type="match status" value="1"/>
</dbReference>
<dbReference type="Gene3D" id="3.40.50.1820">
    <property type="entry name" value="alpha/beta hydrolase"/>
    <property type="match status" value="1"/>
</dbReference>
<keyword evidence="1" id="KW-0378">Hydrolase</keyword>
<name>A0A382BG73_9ZZZZ</name>
<dbReference type="InterPro" id="IPR029058">
    <property type="entry name" value="AB_hydrolase_fold"/>
</dbReference>
<dbReference type="SUPFAM" id="SSF53474">
    <property type="entry name" value="alpha/beta-Hydrolases"/>
    <property type="match status" value="1"/>
</dbReference>
<proteinExistence type="predicted"/>
<evidence type="ECO:0000313" key="3">
    <source>
        <dbReference type="EMBL" id="SVB12501.1"/>
    </source>
</evidence>
<evidence type="ECO:0000256" key="1">
    <source>
        <dbReference type="ARBA" id="ARBA00022801"/>
    </source>
</evidence>
<feature type="domain" description="Peptidase S9 prolyl oligopeptidase catalytic" evidence="2">
    <location>
        <begin position="452"/>
        <end position="605"/>
    </location>
</feature>
<dbReference type="InterPro" id="IPR001375">
    <property type="entry name" value="Peptidase_S9_cat"/>
</dbReference>
<dbReference type="SUPFAM" id="SSF82171">
    <property type="entry name" value="DPP6 N-terminal domain-like"/>
    <property type="match status" value="1"/>
</dbReference>
<dbReference type="GO" id="GO:0006508">
    <property type="term" value="P:proteolysis"/>
    <property type="evidence" value="ECO:0007669"/>
    <property type="project" value="InterPro"/>
</dbReference>
<dbReference type="GO" id="GO:0004252">
    <property type="term" value="F:serine-type endopeptidase activity"/>
    <property type="evidence" value="ECO:0007669"/>
    <property type="project" value="TreeGrafter"/>
</dbReference>
<feature type="non-terminal residue" evidence="3">
    <location>
        <position position="1"/>
    </location>
</feature>
<dbReference type="PANTHER" id="PTHR42776">
    <property type="entry name" value="SERINE PEPTIDASE S9 FAMILY MEMBER"/>
    <property type="match status" value="1"/>
</dbReference>
<organism evidence="3">
    <name type="scientific">marine metagenome</name>
    <dbReference type="NCBI Taxonomy" id="408172"/>
    <lineage>
        <taxon>unclassified sequences</taxon>
        <taxon>metagenomes</taxon>
        <taxon>ecological metagenomes</taxon>
    </lineage>
</organism>
<gene>
    <name evidence="3" type="ORF">METZ01_LOCUS165355</name>
</gene>
<evidence type="ECO:0000259" key="2">
    <source>
        <dbReference type="Pfam" id="PF00326"/>
    </source>
</evidence>
<sequence>PEKPAEPAAPVMQQNLGVAAVVRTYQDLLKDQHDVALYDYFMASQPILVDVQTGVTSPIGVSGNYAGLVASPSGDYFLAERRKKPFSYLVTDRSFPMDVEVWNAQGNVVATLADVPLRETVPIGGVQTGPRNFGWLDGEQHTIVYVEALDGGNTREPAPERDKLMRLEAPFAGAGTEVFRTTLRYSDLRRGEGSMAFLAESERPTRTRRTWRIDLAGGSEPELMFEVNTEDRYNDPGSPMMAPDAQGHYRMIQDGDWVFLSGPGGSDNGDRPFLDRFDVRTKVTERLWQASAGSYEAIIEMLDNEGSRILTRYESPRDFPNYFIREIRSGNGEQITAFMNPHPQLSEVEKRFITYAREDGVQLSATLYLPPGYEEGDKVPSIVWAYPREYQTDDLAGQVRGSPYRFTRISGYSHLFFLTQGYAVLDGAAVPIVGGDEANDTYVEQLVAGGRAAVDVLVDLGVSEADHIGIGGHSYGAFMTANMLAHSDLFAAGIARSGAYNRSLTPFGFQSEQRTFWEAPELYFEMSPFMNADKINEPLLLIHGTADNNSGTFPIQSERMYHALKGHGATVRLVMLPNESHGYRGRESVLHTLAEMIEWFDTYVKPGRSFR</sequence>
<reference evidence="3" key="1">
    <citation type="submission" date="2018-05" db="EMBL/GenBank/DDBJ databases">
        <authorList>
            <person name="Lanie J.A."/>
            <person name="Ng W.-L."/>
            <person name="Kazmierczak K.M."/>
            <person name="Andrzejewski T.M."/>
            <person name="Davidsen T.M."/>
            <person name="Wayne K.J."/>
            <person name="Tettelin H."/>
            <person name="Glass J.I."/>
            <person name="Rusch D."/>
            <person name="Podicherti R."/>
            <person name="Tsui H.-C.T."/>
            <person name="Winkler M.E."/>
        </authorList>
    </citation>
    <scope>NUCLEOTIDE SEQUENCE</scope>
</reference>
<accession>A0A382BG73</accession>